<protein>
    <recommendedName>
        <fullName evidence="3">YbdD/YjiX family protein</fullName>
    </recommendedName>
</protein>
<name>A0A2T5G9J7_HYDSH</name>
<comment type="caution">
    <text evidence="1">The sequence shown here is derived from an EMBL/GenBank/DDBJ whole genome shotgun (WGS) entry which is preliminary data.</text>
</comment>
<dbReference type="EMBL" id="PEBV01000021">
    <property type="protein sequence ID" value="PTQ52861.1"/>
    <property type="molecule type" value="Genomic_DNA"/>
</dbReference>
<reference evidence="1 2" key="1">
    <citation type="submission" date="2017-08" db="EMBL/GenBank/DDBJ databases">
        <title>Burning lignite coal seam in the remote Altai Mountains harbors a hydrogen-driven thermophilic microbial community.</title>
        <authorList>
            <person name="Kadnikov V.V."/>
            <person name="Mardanov A.V."/>
            <person name="Ivasenko D."/>
            <person name="Beletsky A.V."/>
            <person name="Karnachuk O.V."/>
            <person name="Ravin N.V."/>
        </authorList>
    </citation>
    <scope>NUCLEOTIDE SEQUENCE [LARGE SCALE GENOMIC DNA]</scope>
    <source>
        <strain evidence="1">AL33</strain>
    </source>
</reference>
<dbReference type="InterPro" id="IPR007423">
    <property type="entry name" value="Sel_put"/>
</dbReference>
<dbReference type="Pfam" id="PF04328">
    <property type="entry name" value="Sel_put"/>
    <property type="match status" value="1"/>
</dbReference>
<dbReference type="PANTHER" id="PTHR38453">
    <property type="entry name" value="CYTOPLASMIC PROTEIN-RELATED"/>
    <property type="match status" value="1"/>
</dbReference>
<dbReference type="Proteomes" id="UP000244180">
    <property type="component" value="Unassembled WGS sequence"/>
</dbReference>
<dbReference type="RefSeq" id="WP_409359828.1">
    <property type="nucleotide sequence ID" value="NZ_CBCSAS010000021.1"/>
</dbReference>
<proteinExistence type="predicted"/>
<accession>A0A2T5G9J7</accession>
<evidence type="ECO:0000313" key="2">
    <source>
        <dbReference type="Proteomes" id="UP000244180"/>
    </source>
</evidence>
<sequence length="71" mass="8419">MRDWTAVREKMRDLLKSVSLTTKTIVGMPSYERYLEHHRLHHPDEAPMSEGEYYLYALKARYADGKVNRCC</sequence>
<dbReference type="AlphaFoldDB" id="A0A2T5G9J7"/>
<gene>
    <name evidence="1" type="ORF">HSCHL_2640</name>
</gene>
<evidence type="ECO:0000313" key="1">
    <source>
        <dbReference type="EMBL" id="PTQ52861.1"/>
    </source>
</evidence>
<organism evidence="1 2">
    <name type="scientific">Hydrogenibacillus schlegelii</name>
    <name type="common">Bacillus schlegelii</name>
    <dbReference type="NCBI Taxonomy" id="1484"/>
    <lineage>
        <taxon>Bacteria</taxon>
        <taxon>Bacillati</taxon>
        <taxon>Bacillota</taxon>
        <taxon>Bacilli</taxon>
        <taxon>Bacillales</taxon>
        <taxon>Bacillales Family X. Incertae Sedis</taxon>
        <taxon>Hydrogenibacillus</taxon>
    </lineage>
</organism>
<dbReference type="PANTHER" id="PTHR38453:SF1">
    <property type="entry name" value="CYTOPLASMIC PROTEIN"/>
    <property type="match status" value="1"/>
</dbReference>
<evidence type="ECO:0008006" key="3">
    <source>
        <dbReference type="Google" id="ProtNLM"/>
    </source>
</evidence>